<dbReference type="PANTHER" id="PTHR35811:SF1">
    <property type="entry name" value="HTH OST-TYPE DOMAIN-CONTAINING PROTEIN"/>
    <property type="match status" value="1"/>
</dbReference>
<sequence length="186" mass="21309">MTDTYLVTNAKARQQQSSVSIFWDIQNVNLKFKSLEFFSRKLQYFASEQGKLVLQNVYYNSQHPNQVNNKIILEKLDFKCVDVPIQCKNSADNQLIADCVKWVAFNPSNTIILVLGDKDFAGLICILRSLGKKVIIFAQRGNASQKLIKIVGNNNFHFIDELPELVKQKKQSQPIYFTPQKATIHI</sequence>
<evidence type="ECO:0000313" key="3">
    <source>
        <dbReference type="Proteomes" id="UP000235081"/>
    </source>
</evidence>
<dbReference type="AlphaFoldDB" id="A0A2N6LA49"/>
<dbReference type="RefSeq" id="WP_102182754.1">
    <property type="nucleotide sequence ID" value="NZ_NMQE01000618.1"/>
</dbReference>
<accession>A0A2N6LA49</accession>
<feature type="domain" description="NYN" evidence="1">
    <location>
        <begin position="19"/>
        <end position="150"/>
    </location>
</feature>
<dbReference type="InterPro" id="IPR021139">
    <property type="entry name" value="NYN"/>
</dbReference>
<dbReference type="Pfam" id="PF01936">
    <property type="entry name" value="NYN"/>
    <property type="match status" value="1"/>
</dbReference>
<evidence type="ECO:0000313" key="2">
    <source>
        <dbReference type="EMBL" id="PMB19256.1"/>
    </source>
</evidence>
<organism evidence="2 3">
    <name type="scientific">Fischerella thermalis CCMEE 5318</name>
    <dbReference type="NCBI Taxonomy" id="2019666"/>
    <lineage>
        <taxon>Bacteria</taxon>
        <taxon>Bacillati</taxon>
        <taxon>Cyanobacteriota</taxon>
        <taxon>Cyanophyceae</taxon>
        <taxon>Nostocales</taxon>
        <taxon>Hapalosiphonaceae</taxon>
        <taxon>Fischerella</taxon>
    </lineage>
</organism>
<dbReference type="Gene3D" id="3.40.50.1010">
    <property type="entry name" value="5'-nuclease"/>
    <property type="match status" value="1"/>
</dbReference>
<comment type="caution">
    <text evidence="2">The sequence shown here is derived from an EMBL/GenBank/DDBJ whole genome shotgun (WGS) entry which is preliminary data.</text>
</comment>
<dbReference type="Proteomes" id="UP000235081">
    <property type="component" value="Unassembled WGS sequence"/>
</dbReference>
<dbReference type="EMBL" id="NMQE01000618">
    <property type="protein sequence ID" value="PMB19256.1"/>
    <property type="molecule type" value="Genomic_DNA"/>
</dbReference>
<dbReference type="PANTHER" id="PTHR35811">
    <property type="entry name" value="SLR1870 PROTEIN"/>
    <property type="match status" value="1"/>
</dbReference>
<protein>
    <recommendedName>
        <fullName evidence="1">NYN domain-containing protein</fullName>
    </recommendedName>
</protein>
<evidence type="ECO:0000259" key="1">
    <source>
        <dbReference type="Pfam" id="PF01936"/>
    </source>
</evidence>
<gene>
    <name evidence="2" type="ORF">CEN46_19025</name>
</gene>
<dbReference type="GO" id="GO:0004540">
    <property type="term" value="F:RNA nuclease activity"/>
    <property type="evidence" value="ECO:0007669"/>
    <property type="project" value="InterPro"/>
</dbReference>
<name>A0A2N6LA49_9CYAN</name>
<proteinExistence type="predicted"/>
<reference evidence="2 3" key="1">
    <citation type="submission" date="2017-07" db="EMBL/GenBank/DDBJ databases">
        <title>Genomes of Fischerella (Mastigocladus) sp. strains.</title>
        <authorList>
            <person name="Miller S.R."/>
        </authorList>
    </citation>
    <scope>NUCLEOTIDE SEQUENCE [LARGE SCALE GENOMIC DNA]</scope>
    <source>
        <strain evidence="2 3">CCMEE 5318</strain>
    </source>
</reference>